<reference evidence="1" key="1">
    <citation type="submission" date="2020-04" db="EMBL/GenBank/DDBJ databases">
        <authorList>
            <person name="Chiriac C."/>
            <person name="Salcher M."/>
            <person name="Ghai R."/>
            <person name="Kavagutti S V."/>
        </authorList>
    </citation>
    <scope>NUCLEOTIDE SEQUENCE</scope>
</reference>
<protein>
    <submittedName>
        <fullName evidence="1">Uncharacterized protein</fullName>
    </submittedName>
</protein>
<accession>A0A6J5NJF5</accession>
<sequence length="119" mass="13525">MTDLPKAAQQYLIATAHLGACPGARELLRRAINEAIDEQMEKLLSTRKESGPKLTPWFDYCVKPARKGVYERHIPGAGIFFSHWNGKHWGLGVSNPEEATLLRNKPSFYNKCRWRGLCL</sequence>
<gene>
    <name evidence="1" type="ORF">UFOVP708_36</name>
</gene>
<organism evidence="1">
    <name type="scientific">uncultured Caudovirales phage</name>
    <dbReference type="NCBI Taxonomy" id="2100421"/>
    <lineage>
        <taxon>Viruses</taxon>
        <taxon>Duplodnaviria</taxon>
        <taxon>Heunggongvirae</taxon>
        <taxon>Uroviricota</taxon>
        <taxon>Caudoviricetes</taxon>
        <taxon>Peduoviridae</taxon>
        <taxon>Maltschvirus</taxon>
        <taxon>Maltschvirus maltsch</taxon>
    </lineage>
</organism>
<evidence type="ECO:0000313" key="1">
    <source>
        <dbReference type="EMBL" id="CAB4158947.1"/>
    </source>
</evidence>
<proteinExistence type="predicted"/>
<name>A0A6J5NJF5_9CAUD</name>
<dbReference type="EMBL" id="LR796683">
    <property type="protein sequence ID" value="CAB4158947.1"/>
    <property type="molecule type" value="Genomic_DNA"/>
</dbReference>